<reference evidence="4" key="1">
    <citation type="submission" date="2022-11" db="UniProtKB">
        <authorList>
            <consortium name="WormBaseParasite"/>
        </authorList>
    </citation>
    <scope>IDENTIFICATION</scope>
</reference>
<dbReference type="WBParaSite" id="nRc.2.0.1.t32950-RA">
    <property type="protein sequence ID" value="nRc.2.0.1.t32950-RA"/>
    <property type="gene ID" value="nRc.2.0.1.g32950"/>
</dbReference>
<organism evidence="3 4">
    <name type="scientific">Romanomermis culicivorax</name>
    <name type="common">Nematode worm</name>
    <dbReference type="NCBI Taxonomy" id="13658"/>
    <lineage>
        <taxon>Eukaryota</taxon>
        <taxon>Metazoa</taxon>
        <taxon>Ecdysozoa</taxon>
        <taxon>Nematoda</taxon>
        <taxon>Enoplea</taxon>
        <taxon>Dorylaimia</taxon>
        <taxon>Mermithida</taxon>
        <taxon>Mermithoidea</taxon>
        <taxon>Mermithidae</taxon>
        <taxon>Romanomermis</taxon>
    </lineage>
</organism>
<dbReference type="Proteomes" id="UP000887565">
    <property type="component" value="Unplaced"/>
</dbReference>
<feature type="compositionally biased region" description="Basic and acidic residues" evidence="2">
    <location>
        <begin position="90"/>
        <end position="103"/>
    </location>
</feature>
<evidence type="ECO:0000256" key="2">
    <source>
        <dbReference type="SAM" id="MobiDB-lite"/>
    </source>
</evidence>
<keyword evidence="3" id="KW-1185">Reference proteome</keyword>
<feature type="compositionally biased region" description="Polar residues" evidence="2">
    <location>
        <begin position="105"/>
        <end position="120"/>
    </location>
</feature>
<proteinExistence type="predicted"/>
<feature type="coiled-coil region" evidence="1">
    <location>
        <begin position="50"/>
        <end position="80"/>
    </location>
</feature>
<name>A0A915K525_ROMCU</name>
<accession>A0A915K525</accession>
<sequence>MVDMNYDQYYEYQRADLYDNKYSRQYNSEMVNWIGRGDQREGVDPKDLCINALENKMELLIKVIQSMQDLEIEKEEDQQKKIKVYVRSQANRDKYSSRDKGWTEEPQSSRNAEHAQSNAY</sequence>
<evidence type="ECO:0000313" key="3">
    <source>
        <dbReference type="Proteomes" id="UP000887565"/>
    </source>
</evidence>
<evidence type="ECO:0000256" key="1">
    <source>
        <dbReference type="SAM" id="Coils"/>
    </source>
</evidence>
<evidence type="ECO:0000313" key="4">
    <source>
        <dbReference type="WBParaSite" id="nRc.2.0.1.t32950-RA"/>
    </source>
</evidence>
<protein>
    <submittedName>
        <fullName evidence="4">Uncharacterized protein</fullName>
    </submittedName>
</protein>
<feature type="region of interest" description="Disordered" evidence="2">
    <location>
        <begin position="90"/>
        <end position="120"/>
    </location>
</feature>
<keyword evidence="1" id="KW-0175">Coiled coil</keyword>
<dbReference type="AlphaFoldDB" id="A0A915K525"/>